<evidence type="ECO:0000313" key="4">
    <source>
        <dbReference type="Proteomes" id="UP001597472"/>
    </source>
</evidence>
<proteinExistence type="predicted"/>
<protein>
    <submittedName>
        <fullName evidence="3">T9SS type A sorting domain-containing protein</fullName>
    </submittedName>
</protein>
<evidence type="ECO:0000256" key="2">
    <source>
        <dbReference type="SAM" id="SignalP"/>
    </source>
</evidence>
<comment type="caution">
    <text evidence="3">The sequence shown here is derived from an EMBL/GenBank/DDBJ whole genome shotgun (WGS) entry which is preliminary data.</text>
</comment>
<accession>A0ABW5KSC3</accession>
<feature type="signal peptide" evidence="2">
    <location>
        <begin position="1"/>
        <end position="22"/>
    </location>
</feature>
<dbReference type="InterPro" id="IPR026444">
    <property type="entry name" value="Secre_tail"/>
</dbReference>
<dbReference type="RefSeq" id="WP_376892475.1">
    <property type="nucleotide sequence ID" value="NZ_JBHULS010000002.1"/>
</dbReference>
<gene>
    <name evidence="3" type="ORF">ACFSQP_05835</name>
</gene>
<reference evidence="4" key="1">
    <citation type="journal article" date="2019" name="Int. J. Syst. Evol. Microbiol.">
        <title>The Global Catalogue of Microorganisms (GCM) 10K type strain sequencing project: providing services to taxonomists for standard genome sequencing and annotation.</title>
        <authorList>
            <consortium name="The Broad Institute Genomics Platform"/>
            <consortium name="The Broad Institute Genome Sequencing Center for Infectious Disease"/>
            <person name="Wu L."/>
            <person name="Ma J."/>
        </authorList>
    </citation>
    <scope>NUCLEOTIDE SEQUENCE [LARGE SCALE GENOMIC DNA]</scope>
    <source>
        <strain evidence="4">KCTC 42587</strain>
    </source>
</reference>
<keyword evidence="1 2" id="KW-0732">Signal</keyword>
<feature type="chain" id="PRO_5047227305" evidence="2">
    <location>
        <begin position="23"/>
        <end position="727"/>
    </location>
</feature>
<dbReference type="Proteomes" id="UP001597472">
    <property type="component" value="Unassembled WGS sequence"/>
</dbReference>
<keyword evidence="4" id="KW-1185">Reference proteome</keyword>
<sequence>MKALHYTFLFALLFIVNKTTIASENTSTFYASVKAEAPRTLPSSLSGFSYVYSNGPSSAQSISLPTNNLRTRSFVTITAPNGFEVSQNLNSGYSSGFTINGFEITTEDIVFYVRLKASLDVKEHTGNLDITAPSAPPNPAYNKVIFLEGFVQPEATSWNGTSWTNGLPSKNHSITISANYSAATNGNLNVYSLAVATGATLTVDNGSYAKIQEHVDVYGQLTVETQGAFVQVSDTASFTIKTGGAAQVNKTTSPLARWYDYTYWSSPVNGITAANAFAEASSSRRYWYNAQNFLDVLKEVGNTNTFVAGHDDIDDNGDDWAYLADNVVLTPGAGYATSQSSGGFSPGNTYDFSFEGPFNTGTITTPLYYNGDNGDKDWNLIGNPYPSAISADAFFAVNASKIGGAIYLWSHASVADANGSGNEVYNFSTDDYAIINAGSGEIAGGKNIIPNRYIPSGQGFFVQALATNNVTFTNSMRMADQTNNSQFFRGPETANKIWLNLTSDNGIFCQTLVAYVDEATNGNDGVAFDTERNLSSNVPAILYTTIPEFTDKKYAIQGKASASLNTNEQLALGFYTTITEPTIYKLSIAKLQGDFMDENAVYLVDNLLNITHNLKTSDYSFTSTTGTFNDRFVIVFDINTLSTNQLTNQTQEVSVVYNNPQSIDFKTNSHKRITQVTLFNLAGKPVHFLSGNAQKITFNHNNTLAKGVYLANIVLDADTVIVKKIII</sequence>
<organism evidence="3 4">
    <name type="scientific">Bizionia sediminis</name>
    <dbReference type="NCBI Taxonomy" id="1737064"/>
    <lineage>
        <taxon>Bacteria</taxon>
        <taxon>Pseudomonadati</taxon>
        <taxon>Bacteroidota</taxon>
        <taxon>Flavobacteriia</taxon>
        <taxon>Flavobacteriales</taxon>
        <taxon>Flavobacteriaceae</taxon>
        <taxon>Bizionia</taxon>
    </lineage>
</organism>
<name>A0ABW5KSC3_9FLAO</name>
<evidence type="ECO:0000313" key="3">
    <source>
        <dbReference type="EMBL" id="MFD2551333.1"/>
    </source>
</evidence>
<dbReference type="EMBL" id="JBHULS010000002">
    <property type="protein sequence ID" value="MFD2551333.1"/>
    <property type="molecule type" value="Genomic_DNA"/>
</dbReference>
<evidence type="ECO:0000256" key="1">
    <source>
        <dbReference type="ARBA" id="ARBA00022729"/>
    </source>
</evidence>
<dbReference type="NCBIfam" id="TIGR04183">
    <property type="entry name" value="Por_Secre_tail"/>
    <property type="match status" value="1"/>
</dbReference>